<evidence type="ECO:0000313" key="4">
    <source>
        <dbReference type="Proteomes" id="UP000245380"/>
    </source>
</evidence>
<reference evidence="3 4" key="1">
    <citation type="submission" date="2016-11" db="EMBL/GenBank/DDBJ databases">
        <title>Comparative genomics of Acidibacillus ferroxidans species.</title>
        <authorList>
            <person name="Oliveira G."/>
            <person name="Nunes G."/>
            <person name="Oliveira R."/>
            <person name="Araujo F."/>
            <person name="Salim A."/>
            <person name="Scholte L."/>
            <person name="Morais D."/>
            <person name="Nancucheo I."/>
            <person name="Johnson D.B."/>
            <person name="Grail B."/>
            <person name="Bittencourt J."/>
            <person name="Valadares R."/>
        </authorList>
    </citation>
    <scope>NUCLEOTIDE SEQUENCE [LARGE SCALE GENOMIC DNA]</scope>
    <source>
        <strain evidence="3 4">Y002</strain>
    </source>
</reference>
<dbReference type="Proteomes" id="UP000245380">
    <property type="component" value="Unassembled WGS sequence"/>
</dbReference>
<dbReference type="GO" id="GO:0005524">
    <property type="term" value="F:ATP binding"/>
    <property type="evidence" value="ECO:0007669"/>
    <property type="project" value="InterPro"/>
</dbReference>
<proteinExistence type="inferred from homology"/>
<evidence type="ECO:0000313" key="3">
    <source>
        <dbReference type="EMBL" id="PWI58038.1"/>
    </source>
</evidence>
<gene>
    <name evidence="3" type="ORF">BM613_05020</name>
</gene>
<dbReference type="SUPFAM" id="SSF52540">
    <property type="entry name" value="P-loop containing nucleoside triphosphate hydrolases"/>
    <property type="match status" value="1"/>
</dbReference>
<dbReference type="InterPro" id="IPR025723">
    <property type="entry name" value="ArsA/GET3_ATPase-like"/>
</dbReference>
<accession>A0A2U3D9S9</accession>
<dbReference type="InterPro" id="IPR016300">
    <property type="entry name" value="ATPase_ArsA/GET3"/>
</dbReference>
<name>A0A2U3D9S9_SULT2</name>
<comment type="caution">
    <text evidence="3">The sequence shown here is derived from an EMBL/GenBank/DDBJ whole genome shotgun (WGS) entry which is preliminary data.</text>
</comment>
<dbReference type="EMBL" id="MPDK01000006">
    <property type="protein sequence ID" value="PWI58038.1"/>
    <property type="molecule type" value="Genomic_DNA"/>
</dbReference>
<evidence type="ECO:0000256" key="1">
    <source>
        <dbReference type="ARBA" id="ARBA00011040"/>
    </source>
</evidence>
<dbReference type="OrthoDB" id="9780677at2"/>
<sequence>MMTKYLFFSGKGGVGKTSLSSAAAVMLAKRGARTLLVTTDPASNLGDVFGQEVGLDARAVQGVANLFIQEINPDQALQSYKDRALAPLRELFPEEFVEAAEEKMNGPCTEEIATFDQFIACMHQPDYEWVVFDTAPTGHTLRLLELPSSWSLHIEESAQGSGQTCIGSVDALAASKEQYDNAVRALQDPQRTTFVFVTQPARLPMDEMLRSANELQKLEISNQVAIVNGVIPEDERTHPYSSRRWQKQKPYIQDLKSRFEGPIGYMPLYADEVKGIAMLEQVGRDLQNAIQL</sequence>
<organism evidence="3 4">
    <name type="scientific">Sulfoacidibacillus thermotolerans</name>
    <name type="common">Acidibacillus sulfuroxidans</name>
    <dbReference type="NCBI Taxonomy" id="1765684"/>
    <lineage>
        <taxon>Bacteria</taxon>
        <taxon>Bacillati</taxon>
        <taxon>Bacillota</taxon>
        <taxon>Bacilli</taxon>
        <taxon>Bacillales</taxon>
        <taxon>Alicyclobacillaceae</taxon>
        <taxon>Sulfoacidibacillus</taxon>
    </lineage>
</organism>
<protein>
    <submittedName>
        <fullName evidence="3">Arsenic-transporting ATPase</fullName>
    </submittedName>
</protein>
<dbReference type="GO" id="GO:0016887">
    <property type="term" value="F:ATP hydrolysis activity"/>
    <property type="evidence" value="ECO:0007669"/>
    <property type="project" value="InterPro"/>
</dbReference>
<comment type="similarity">
    <text evidence="1">Belongs to the arsA ATPase family.</text>
</comment>
<dbReference type="CDD" id="cd02035">
    <property type="entry name" value="ArsA"/>
    <property type="match status" value="1"/>
</dbReference>
<evidence type="ECO:0000259" key="2">
    <source>
        <dbReference type="Pfam" id="PF02374"/>
    </source>
</evidence>
<dbReference type="Pfam" id="PF02374">
    <property type="entry name" value="ArsA_ATPase"/>
    <property type="match status" value="1"/>
</dbReference>
<feature type="domain" description="ArsA/GET3 Anion-transporting ATPase-like" evidence="2">
    <location>
        <begin position="3"/>
        <end position="287"/>
    </location>
</feature>
<dbReference type="NCBIfam" id="TIGR00345">
    <property type="entry name" value="GET3_arsA_TRC40"/>
    <property type="match status" value="1"/>
</dbReference>
<dbReference type="PANTHER" id="PTHR10803">
    <property type="entry name" value="ARSENICAL PUMP-DRIVING ATPASE ARSENITE-TRANSLOCATING ATPASE"/>
    <property type="match status" value="1"/>
</dbReference>
<dbReference type="Gene3D" id="3.40.50.300">
    <property type="entry name" value="P-loop containing nucleotide triphosphate hydrolases"/>
    <property type="match status" value="1"/>
</dbReference>
<dbReference type="InterPro" id="IPR027417">
    <property type="entry name" value="P-loop_NTPase"/>
</dbReference>
<dbReference type="AlphaFoldDB" id="A0A2U3D9S9"/>
<keyword evidence="4" id="KW-1185">Reference proteome</keyword>
<dbReference type="PANTHER" id="PTHR10803:SF3">
    <property type="entry name" value="ATPASE GET3"/>
    <property type="match status" value="1"/>
</dbReference>